<accession>A0A8S2FLY0</accession>
<reference evidence="2" key="1">
    <citation type="submission" date="2021-02" db="EMBL/GenBank/DDBJ databases">
        <authorList>
            <person name="Nowell W R."/>
        </authorList>
    </citation>
    <scope>NUCLEOTIDE SEQUENCE</scope>
</reference>
<feature type="non-terminal residue" evidence="2">
    <location>
        <position position="235"/>
    </location>
</feature>
<sequence>TDAQLNNASAYFDLGPRQVPSSGIYHYFSTRNNAFSNRDQKARMIVQPFDFIYRLIDQNADEIRLNNAILSFPANSLSTSTVIKLSHLTREQISEILTKNGQNIVAKESLYDSGYIIEPYDLNFVQYIKFQIPVEQIDHSENVNILQFEPTGGIYTSLANSQTKNYLNFQTNRGGVYVFVKPKSNLAWIAAVVIPIVLVIIIILSTIAFFYKNPRQYRKLKTRCTKTQRSFKMRI</sequence>
<comment type="caution">
    <text evidence="2">The sequence shown here is derived from an EMBL/GenBank/DDBJ whole genome shotgun (WGS) entry which is preliminary data.</text>
</comment>
<evidence type="ECO:0000313" key="2">
    <source>
        <dbReference type="EMBL" id="CAF1503904.1"/>
    </source>
</evidence>
<keyword evidence="1" id="KW-0812">Transmembrane</keyword>
<name>A0A8S2FLY0_9BILA</name>
<dbReference type="PANTHER" id="PTHR35170:SF2">
    <property type="entry name" value="PROTEIN DD3-3"/>
    <property type="match status" value="1"/>
</dbReference>
<evidence type="ECO:0000313" key="4">
    <source>
        <dbReference type="Proteomes" id="UP000677228"/>
    </source>
</evidence>
<evidence type="ECO:0000313" key="3">
    <source>
        <dbReference type="EMBL" id="CAF4292208.1"/>
    </source>
</evidence>
<dbReference type="AlphaFoldDB" id="A0A8S2FLY0"/>
<evidence type="ECO:0000256" key="1">
    <source>
        <dbReference type="SAM" id="Phobius"/>
    </source>
</evidence>
<proteinExistence type="predicted"/>
<dbReference type="EMBL" id="CAJOBA010056440">
    <property type="protein sequence ID" value="CAF4292208.1"/>
    <property type="molecule type" value="Genomic_DNA"/>
</dbReference>
<protein>
    <submittedName>
        <fullName evidence="2">Uncharacterized protein</fullName>
    </submittedName>
</protein>
<keyword evidence="1" id="KW-0472">Membrane</keyword>
<dbReference type="PANTHER" id="PTHR35170">
    <property type="entry name" value="PROTEIN DD3-3"/>
    <property type="match status" value="1"/>
</dbReference>
<organism evidence="2 4">
    <name type="scientific">Didymodactylos carnosus</name>
    <dbReference type="NCBI Taxonomy" id="1234261"/>
    <lineage>
        <taxon>Eukaryota</taxon>
        <taxon>Metazoa</taxon>
        <taxon>Spiralia</taxon>
        <taxon>Gnathifera</taxon>
        <taxon>Rotifera</taxon>
        <taxon>Eurotatoria</taxon>
        <taxon>Bdelloidea</taxon>
        <taxon>Philodinida</taxon>
        <taxon>Philodinidae</taxon>
        <taxon>Didymodactylos</taxon>
    </lineage>
</organism>
<keyword evidence="1" id="KW-1133">Transmembrane helix</keyword>
<dbReference type="InterPro" id="IPR053320">
    <property type="entry name" value="Protein_DD3-3_O-glyco"/>
</dbReference>
<dbReference type="EMBL" id="CAJNOK010034413">
    <property type="protein sequence ID" value="CAF1503904.1"/>
    <property type="molecule type" value="Genomic_DNA"/>
</dbReference>
<feature type="transmembrane region" description="Helical" evidence="1">
    <location>
        <begin position="186"/>
        <end position="211"/>
    </location>
</feature>
<dbReference type="Proteomes" id="UP000682733">
    <property type="component" value="Unassembled WGS sequence"/>
</dbReference>
<gene>
    <name evidence="2" type="ORF">OVA965_LOCUS37064</name>
    <name evidence="3" type="ORF">TMI583_LOCUS38111</name>
</gene>
<dbReference type="Proteomes" id="UP000677228">
    <property type="component" value="Unassembled WGS sequence"/>
</dbReference>